<dbReference type="SUPFAM" id="SSF51735">
    <property type="entry name" value="NAD(P)-binding Rossmann-fold domains"/>
    <property type="match status" value="1"/>
</dbReference>
<dbReference type="GO" id="GO:0005737">
    <property type="term" value="C:cytoplasm"/>
    <property type="evidence" value="ECO:0007669"/>
    <property type="project" value="TreeGrafter"/>
</dbReference>
<dbReference type="InterPro" id="IPR036291">
    <property type="entry name" value="NAD(P)-bd_dom_sf"/>
</dbReference>
<dbReference type="EMBL" id="MU006603">
    <property type="protein sequence ID" value="KAF2742832.1"/>
    <property type="molecule type" value="Genomic_DNA"/>
</dbReference>
<evidence type="ECO:0000256" key="3">
    <source>
        <dbReference type="ARBA" id="ARBA00023002"/>
    </source>
</evidence>
<keyword evidence="5" id="KW-1185">Reference proteome</keyword>
<comment type="similarity">
    <text evidence="1">Belongs to the short-chain dehydrogenases/reductases (SDR) family.</text>
</comment>
<dbReference type="Pfam" id="PF00106">
    <property type="entry name" value="adh_short"/>
    <property type="match status" value="1"/>
</dbReference>
<dbReference type="InterPro" id="IPR002347">
    <property type="entry name" value="SDR_fam"/>
</dbReference>
<dbReference type="GO" id="GO:0016616">
    <property type="term" value="F:oxidoreductase activity, acting on the CH-OH group of donors, NAD or NADP as acceptor"/>
    <property type="evidence" value="ECO:0007669"/>
    <property type="project" value="TreeGrafter"/>
</dbReference>
<dbReference type="PANTHER" id="PTHR44229">
    <property type="entry name" value="15-HYDROXYPROSTAGLANDIN DEHYDROGENASE [NAD(+)]"/>
    <property type="match status" value="1"/>
</dbReference>
<keyword evidence="3" id="KW-0560">Oxidoreductase</keyword>
<dbReference type="AlphaFoldDB" id="A0A6A6UX25"/>
<evidence type="ECO:0000256" key="2">
    <source>
        <dbReference type="ARBA" id="ARBA00022857"/>
    </source>
</evidence>
<reference evidence="4" key="1">
    <citation type="journal article" date="2020" name="Stud. Mycol.">
        <title>101 Dothideomycetes genomes: a test case for predicting lifestyles and emergence of pathogens.</title>
        <authorList>
            <person name="Haridas S."/>
            <person name="Albert R."/>
            <person name="Binder M."/>
            <person name="Bloem J."/>
            <person name="Labutti K."/>
            <person name="Salamov A."/>
            <person name="Andreopoulos B."/>
            <person name="Baker S."/>
            <person name="Barry K."/>
            <person name="Bills G."/>
            <person name="Bluhm B."/>
            <person name="Cannon C."/>
            <person name="Castanera R."/>
            <person name="Culley D."/>
            <person name="Daum C."/>
            <person name="Ezra D."/>
            <person name="Gonzalez J."/>
            <person name="Henrissat B."/>
            <person name="Kuo A."/>
            <person name="Liang C."/>
            <person name="Lipzen A."/>
            <person name="Lutzoni F."/>
            <person name="Magnuson J."/>
            <person name="Mondo S."/>
            <person name="Nolan M."/>
            <person name="Ohm R."/>
            <person name="Pangilinan J."/>
            <person name="Park H.-J."/>
            <person name="Ramirez L."/>
            <person name="Alfaro M."/>
            <person name="Sun H."/>
            <person name="Tritt A."/>
            <person name="Yoshinaga Y."/>
            <person name="Zwiers L.-H."/>
            <person name="Turgeon B."/>
            <person name="Goodwin S."/>
            <person name="Spatafora J."/>
            <person name="Crous P."/>
            <person name="Grigoriev I."/>
        </authorList>
    </citation>
    <scope>NUCLEOTIDE SEQUENCE</scope>
    <source>
        <strain evidence="4">CBS 119925</strain>
    </source>
</reference>
<dbReference type="PROSITE" id="PS00061">
    <property type="entry name" value="ADH_SHORT"/>
    <property type="match status" value="1"/>
</dbReference>
<dbReference type="PANTHER" id="PTHR44229:SF4">
    <property type="entry name" value="15-HYDROXYPROSTAGLANDIN DEHYDROGENASE [NAD(+)]"/>
    <property type="match status" value="1"/>
</dbReference>
<dbReference type="OrthoDB" id="5371740at2759"/>
<dbReference type="PRINTS" id="PR00081">
    <property type="entry name" value="GDHRDH"/>
</dbReference>
<accession>A0A6A6UX25</accession>
<evidence type="ECO:0000256" key="1">
    <source>
        <dbReference type="ARBA" id="ARBA00006484"/>
    </source>
</evidence>
<dbReference type="Proteomes" id="UP000799440">
    <property type="component" value="Unassembled WGS sequence"/>
</dbReference>
<evidence type="ECO:0000313" key="4">
    <source>
        <dbReference type="EMBL" id="KAF2742832.1"/>
    </source>
</evidence>
<dbReference type="Gene3D" id="3.40.50.720">
    <property type="entry name" value="NAD(P)-binding Rossmann-like Domain"/>
    <property type="match status" value="1"/>
</dbReference>
<evidence type="ECO:0000313" key="5">
    <source>
        <dbReference type="Proteomes" id="UP000799440"/>
    </source>
</evidence>
<gene>
    <name evidence="4" type="ORF">M011DRAFT_497272</name>
</gene>
<proteinExistence type="inferred from homology"/>
<sequence length="309" mass="32755">MPRVPSVDFTIPIDASTLKGKSVLITGGASGIGLACVKTMASHGALITIADLQEEAGNAVVKDLTSQGFQVQFVKCDVTSYESQFSVFKSAIQFGGGSIDIVIPNAGIISQQNLYDMAISTPPSLDSPPPTPGLSGIEVNLNGVYYSCYLAMHYFQLPPRANSPPFKKAIVLIASAAGYLGYPTSTTYSMSKFGVRGILYGLRDRALEAGIRVNLVAPWYIETPMTTETDDAALLAGTKLYGFAPMEGVVDAVVRMSADEGVAGRSAVVMPQGVWDIGDTVHEGYGGVLMKERVGELVKSVVERMGRDP</sequence>
<keyword evidence="2" id="KW-0521">NADP</keyword>
<organism evidence="4 5">
    <name type="scientific">Sporormia fimetaria CBS 119925</name>
    <dbReference type="NCBI Taxonomy" id="1340428"/>
    <lineage>
        <taxon>Eukaryota</taxon>
        <taxon>Fungi</taxon>
        <taxon>Dikarya</taxon>
        <taxon>Ascomycota</taxon>
        <taxon>Pezizomycotina</taxon>
        <taxon>Dothideomycetes</taxon>
        <taxon>Pleosporomycetidae</taxon>
        <taxon>Pleosporales</taxon>
        <taxon>Sporormiaceae</taxon>
        <taxon>Sporormia</taxon>
    </lineage>
</organism>
<name>A0A6A6UX25_9PLEO</name>
<dbReference type="InterPro" id="IPR020904">
    <property type="entry name" value="Sc_DH/Rdtase_CS"/>
</dbReference>
<protein>
    <submittedName>
        <fullName evidence="4">NAD(P)-binding protein</fullName>
    </submittedName>
</protein>